<dbReference type="PANTHER" id="PTHR23101:SF25">
    <property type="entry name" value="GTPASE-ACTIVATING PROTEIN AND VPS9 DOMAIN-CONTAINING PROTEIN 1"/>
    <property type="match status" value="1"/>
</dbReference>
<dbReference type="Pfam" id="PF02204">
    <property type="entry name" value="VPS9"/>
    <property type="match status" value="1"/>
</dbReference>
<feature type="coiled-coil region" evidence="7">
    <location>
        <begin position="481"/>
        <end position="534"/>
    </location>
</feature>
<dbReference type="InterPro" id="IPR006642">
    <property type="entry name" value="Rad18_UBZ4"/>
</dbReference>
<evidence type="ECO:0000256" key="3">
    <source>
        <dbReference type="ARBA" id="ARBA00022771"/>
    </source>
</evidence>
<evidence type="ECO:0000313" key="12">
    <source>
        <dbReference type="EMBL" id="PRP88919.1"/>
    </source>
</evidence>
<dbReference type="GO" id="GO:0006281">
    <property type="term" value="P:DNA repair"/>
    <property type="evidence" value="ECO:0007669"/>
    <property type="project" value="UniProtKB-KW"/>
</dbReference>
<dbReference type="SMART" id="SM00233">
    <property type="entry name" value="PH"/>
    <property type="match status" value="1"/>
</dbReference>
<feature type="compositionally biased region" description="Basic and acidic residues" evidence="8">
    <location>
        <begin position="778"/>
        <end position="846"/>
    </location>
</feature>
<dbReference type="Gene3D" id="1.20.1050.80">
    <property type="entry name" value="VPS9 domain"/>
    <property type="match status" value="1"/>
</dbReference>
<reference evidence="12 13" key="1">
    <citation type="journal article" date="2018" name="Genome Biol. Evol.">
        <title>Multiple Roots of Fruiting Body Formation in Amoebozoa.</title>
        <authorList>
            <person name="Hillmann F."/>
            <person name="Forbes G."/>
            <person name="Novohradska S."/>
            <person name="Ferling I."/>
            <person name="Riege K."/>
            <person name="Groth M."/>
            <person name="Westermann M."/>
            <person name="Marz M."/>
            <person name="Spaller T."/>
            <person name="Winckler T."/>
            <person name="Schaap P."/>
            <person name="Glockner G."/>
        </authorList>
    </citation>
    <scope>NUCLEOTIDE SEQUENCE [LARGE SCALE GENOMIC DNA]</scope>
    <source>
        <strain evidence="12 13">Jena</strain>
    </source>
</reference>
<dbReference type="Proteomes" id="UP000241769">
    <property type="component" value="Unassembled WGS sequence"/>
</dbReference>
<gene>
    <name evidence="12" type="ORF">PROFUN_00387</name>
</gene>
<name>A0A2P6NY94_9EUKA</name>
<dbReference type="AlphaFoldDB" id="A0A2P6NY94"/>
<dbReference type="SUPFAM" id="SSF109993">
    <property type="entry name" value="VPS9 domain"/>
    <property type="match status" value="1"/>
</dbReference>
<evidence type="ECO:0000259" key="10">
    <source>
        <dbReference type="PROSITE" id="PS51205"/>
    </source>
</evidence>
<dbReference type="InterPro" id="IPR037191">
    <property type="entry name" value="VPS9_dom_sf"/>
</dbReference>
<keyword evidence="5 6" id="KW-0234">DNA repair</keyword>
<keyword evidence="1" id="KW-0479">Metal-binding</keyword>
<feature type="compositionally biased region" description="Low complexity" evidence="8">
    <location>
        <begin position="405"/>
        <end position="417"/>
    </location>
</feature>
<dbReference type="GO" id="GO:0031267">
    <property type="term" value="F:small GTPase binding"/>
    <property type="evidence" value="ECO:0007669"/>
    <property type="project" value="TreeGrafter"/>
</dbReference>
<keyword evidence="13" id="KW-1185">Reference proteome</keyword>
<accession>A0A2P6NY94</accession>
<dbReference type="InterPro" id="IPR001849">
    <property type="entry name" value="PH_domain"/>
</dbReference>
<dbReference type="GO" id="GO:0016192">
    <property type="term" value="P:vesicle-mediated transport"/>
    <property type="evidence" value="ECO:0007669"/>
    <property type="project" value="InterPro"/>
</dbReference>
<dbReference type="SMART" id="SM00167">
    <property type="entry name" value="VPS9"/>
    <property type="match status" value="1"/>
</dbReference>
<organism evidence="12 13">
    <name type="scientific">Planoprotostelium fungivorum</name>
    <dbReference type="NCBI Taxonomy" id="1890364"/>
    <lineage>
        <taxon>Eukaryota</taxon>
        <taxon>Amoebozoa</taxon>
        <taxon>Evosea</taxon>
        <taxon>Variosea</taxon>
        <taxon>Cavosteliida</taxon>
        <taxon>Cavosteliaceae</taxon>
        <taxon>Planoprotostelium</taxon>
    </lineage>
</organism>
<comment type="caution">
    <text evidence="12">The sequence shown here is derived from an EMBL/GenBank/DDBJ whole genome shotgun (WGS) entry which is preliminary data.</text>
</comment>
<feature type="region of interest" description="Disordered" evidence="8">
    <location>
        <begin position="730"/>
        <end position="859"/>
    </location>
</feature>
<proteinExistence type="predicted"/>
<feature type="domain" description="PH" evidence="9">
    <location>
        <begin position="291"/>
        <end position="382"/>
    </location>
</feature>
<dbReference type="GO" id="GO:0003677">
    <property type="term" value="F:DNA binding"/>
    <property type="evidence" value="ECO:0007669"/>
    <property type="project" value="InterPro"/>
</dbReference>
<evidence type="ECO:0000256" key="5">
    <source>
        <dbReference type="ARBA" id="ARBA00023204"/>
    </source>
</evidence>
<evidence type="ECO:0000259" key="9">
    <source>
        <dbReference type="PROSITE" id="PS50003"/>
    </source>
</evidence>
<keyword evidence="4" id="KW-0862">Zinc</keyword>
<evidence type="ECO:0000256" key="6">
    <source>
        <dbReference type="PROSITE-ProRule" id="PRU01256"/>
    </source>
</evidence>
<evidence type="ECO:0000259" key="11">
    <source>
        <dbReference type="PROSITE" id="PS51908"/>
    </source>
</evidence>
<dbReference type="InterPro" id="IPR011993">
    <property type="entry name" value="PH-like_dom_sf"/>
</dbReference>
<keyword evidence="7" id="KW-0175">Coiled coil</keyword>
<dbReference type="PROSITE" id="PS50003">
    <property type="entry name" value="PH_DOMAIN"/>
    <property type="match status" value="1"/>
</dbReference>
<feature type="compositionally biased region" description="Basic and acidic residues" evidence="8">
    <location>
        <begin position="730"/>
        <end position="741"/>
    </location>
</feature>
<keyword evidence="3 6" id="KW-0863">Zinc-finger</keyword>
<feature type="domain" description="VPS9" evidence="10">
    <location>
        <begin position="564"/>
        <end position="722"/>
    </location>
</feature>
<dbReference type="InParanoid" id="A0A2P6NY94"/>
<dbReference type="EMBL" id="MDYQ01000007">
    <property type="protein sequence ID" value="PRP88919.1"/>
    <property type="molecule type" value="Genomic_DNA"/>
</dbReference>
<evidence type="ECO:0000256" key="1">
    <source>
        <dbReference type="ARBA" id="ARBA00022723"/>
    </source>
</evidence>
<feature type="region of interest" description="Disordered" evidence="8">
    <location>
        <begin position="104"/>
        <end position="127"/>
    </location>
</feature>
<dbReference type="PANTHER" id="PTHR23101">
    <property type="entry name" value="RAB GDP/GTP EXCHANGE FACTOR"/>
    <property type="match status" value="1"/>
</dbReference>
<keyword evidence="2 6" id="KW-0227">DNA damage</keyword>
<dbReference type="InterPro" id="IPR045046">
    <property type="entry name" value="Vps9-like"/>
</dbReference>
<feature type="region of interest" description="Disordered" evidence="8">
    <location>
        <begin position="383"/>
        <end position="418"/>
    </location>
</feature>
<dbReference type="STRING" id="1890364.A0A2P6NY94"/>
<dbReference type="Gene3D" id="2.30.29.30">
    <property type="entry name" value="Pleckstrin-homology domain (PH domain)/Phosphotyrosine-binding domain (PTB)"/>
    <property type="match status" value="1"/>
</dbReference>
<feature type="domain" description="UBZ4-type" evidence="11">
    <location>
        <begin position="3"/>
        <end position="30"/>
    </location>
</feature>
<dbReference type="OrthoDB" id="20531at2759"/>
<dbReference type="GO" id="GO:0030139">
    <property type="term" value="C:endocytic vesicle"/>
    <property type="evidence" value="ECO:0007669"/>
    <property type="project" value="TreeGrafter"/>
</dbReference>
<dbReference type="GO" id="GO:0008270">
    <property type="term" value="F:zinc ion binding"/>
    <property type="evidence" value="ECO:0007669"/>
    <property type="project" value="UniProtKB-KW"/>
</dbReference>
<dbReference type="GO" id="GO:0005829">
    <property type="term" value="C:cytosol"/>
    <property type="evidence" value="ECO:0007669"/>
    <property type="project" value="TreeGrafter"/>
</dbReference>
<protein>
    <submittedName>
        <fullName evidence="12">Erythrocyte binding protein</fullName>
    </submittedName>
</protein>
<feature type="region of interest" description="Disordered" evidence="8">
    <location>
        <begin position="47"/>
        <end position="72"/>
    </location>
</feature>
<dbReference type="GO" id="GO:0005085">
    <property type="term" value="F:guanyl-nucleotide exchange factor activity"/>
    <property type="evidence" value="ECO:0007669"/>
    <property type="project" value="InterPro"/>
</dbReference>
<evidence type="ECO:0000256" key="4">
    <source>
        <dbReference type="ARBA" id="ARBA00022833"/>
    </source>
</evidence>
<dbReference type="InterPro" id="IPR003123">
    <property type="entry name" value="VPS9"/>
</dbReference>
<feature type="compositionally biased region" description="Polar residues" evidence="8">
    <location>
        <begin position="383"/>
        <end position="399"/>
    </location>
</feature>
<dbReference type="PROSITE" id="PS51205">
    <property type="entry name" value="VPS9"/>
    <property type="match status" value="1"/>
</dbReference>
<sequence>MSQVPCPICDQLFPVDQIETHCESCLDNQQIKKDEELAATLSRQIMETAPSRPPQPSQPVQAPRRVSIPGGTTRLYTDVAPIAPYEQKEYPYVPANGASTAPVYTMYQPPVNSPPNGDPDRSYRRGSTHHQLIPAFDSSRNQRNTIASYTGMNRNEDDGRAYSGSVGYGYFMESSYPQPTSNIGSYPDRAQQFNYFGCEYLLETNVTLNHAASNGGMDDIEEQKRAQHTHQLATPPRQEGRMNGSNYRQIESHQQRFNNNFINYQRLSTQLQSIQGPSPTVFQQFVHNRNDVSKEGWMWCAFQKAEASNYVRRWIAMNKDRLYVYTEGLKRPEIEEIQDIIFTDLKDGILFLKFNGGRLMFLSGDTPSSTAEWMQSIKLVMASRSSNQNPSRKQSTPNNEGRILSSSNPPSTSTSTSVWTNIVNRVTNTLSPEELKRQDDNWIRELKEHPEEEKGLITGHLNLILISHSNHKFGKVLPNFVDLWQRSAKKLLRRKDSLKDEDYDKCNDEIRDFLENLVDALANHYQELLEISEQTLDYCREAVADLLFPKIYKELFELFKIRYEEEDITHTKKMREFLVVNFAHLGIPQVFWLTPDGDGEMSMQIAYGKAISTLQQLSHCNSPNKKTDCLTETAKGIVTCVSEYWKERKHQTSSKIIVGGDEFLPLFTYVLIRASIPYLYSEAMFMDTFISPKKAMEQGGYLVATLHTSLSFCMCLSQDQMEKSAREILDVPKKTEPDRLVRPTSVIGSQHKKKERNTAVTLEELEKKLPGCVGESDGSMREEEKEEEGDRQGKKEEKEEETQEKTEKKEEKTEKKEEKTEKKEEKTEEKEEKEEKEGGTREEKKNGSTRGGEDLIVFD</sequence>
<evidence type="ECO:0000256" key="2">
    <source>
        <dbReference type="ARBA" id="ARBA00022763"/>
    </source>
</evidence>
<evidence type="ECO:0000256" key="8">
    <source>
        <dbReference type="SAM" id="MobiDB-lite"/>
    </source>
</evidence>
<dbReference type="PROSITE" id="PS51908">
    <property type="entry name" value="ZF_UBZ4"/>
    <property type="match status" value="1"/>
</dbReference>
<evidence type="ECO:0000256" key="7">
    <source>
        <dbReference type="SAM" id="Coils"/>
    </source>
</evidence>
<evidence type="ECO:0000313" key="13">
    <source>
        <dbReference type="Proteomes" id="UP000241769"/>
    </source>
</evidence>
<dbReference type="SUPFAM" id="SSF50729">
    <property type="entry name" value="PH domain-like"/>
    <property type="match status" value="1"/>
</dbReference>